<dbReference type="EMBL" id="CP031088">
    <property type="protein sequence ID" value="AXF95130.1"/>
    <property type="molecule type" value="Genomic_DNA"/>
</dbReference>
<dbReference type="KEGG" id="sphh:SDAV_00114"/>
<evidence type="ECO:0000313" key="2">
    <source>
        <dbReference type="EMBL" id="AXF95130.1"/>
    </source>
</evidence>
<reference evidence="3" key="1">
    <citation type="submission" date="2018-07" db="EMBL/GenBank/DDBJ databases">
        <title>Complete Genome Sequence of Spiroplasma phoeniceum.</title>
        <authorList>
            <person name="Davis R.E."/>
            <person name="Shao J.Y."/>
            <person name="Zhao Y."/>
            <person name="Silver A."/>
            <person name="Stump z."/>
            <person name="Gasparich G."/>
        </authorList>
    </citation>
    <scope>NUCLEOTIDE SEQUENCE [LARGE SCALE GENOMIC DNA]</scope>
    <source>
        <strain evidence="3">P40</strain>
    </source>
</reference>
<dbReference type="RefSeq" id="WP_114564147.1">
    <property type="nucleotide sequence ID" value="NZ_CP031088.1"/>
</dbReference>
<accession>A0A345DLP2</accession>
<evidence type="ECO:0000313" key="3">
    <source>
        <dbReference type="Proteomes" id="UP000253689"/>
    </source>
</evidence>
<keyword evidence="3" id="KW-1185">Reference proteome</keyword>
<dbReference type="Pfam" id="PF13274">
    <property type="entry name" value="SocA_Panacea"/>
    <property type="match status" value="1"/>
</dbReference>
<dbReference type="Proteomes" id="UP000253689">
    <property type="component" value="Chromosome"/>
</dbReference>
<dbReference type="AlphaFoldDB" id="A0A345DLP2"/>
<organism evidence="2 3">
    <name type="scientific">Spiroplasma phoeniceum P40</name>
    <dbReference type="NCBI Taxonomy" id="1276259"/>
    <lineage>
        <taxon>Bacteria</taxon>
        <taxon>Bacillati</taxon>
        <taxon>Mycoplasmatota</taxon>
        <taxon>Mollicutes</taxon>
        <taxon>Entomoplasmatales</taxon>
        <taxon>Spiroplasmataceae</taxon>
        <taxon>Spiroplasma</taxon>
    </lineage>
</organism>
<protein>
    <recommendedName>
        <fullName evidence="1">Antitoxin SocA-like Panacea domain-containing protein</fullName>
    </recommendedName>
</protein>
<dbReference type="InterPro" id="IPR025272">
    <property type="entry name" value="SocA_Panacea"/>
</dbReference>
<gene>
    <name evidence="2" type="ORF">SDAV_00114</name>
</gene>
<name>A0A345DLP2_9MOLU</name>
<proteinExistence type="predicted"/>
<sequence>MKACKLSEYIIQRIYEDAITQLKLQKSLYFIYVYFLVNKQKKIFNDKFQRWDYGPVIKDVYDKYKKYEKNPIEIPKKK</sequence>
<feature type="domain" description="Antitoxin SocA-like Panacea" evidence="1">
    <location>
        <begin position="24"/>
        <end position="74"/>
    </location>
</feature>
<evidence type="ECO:0000259" key="1">
    <source>
        <dbReference type="Pfam" id="PF13274"/>
    </source>
</evidence>